<name>A0A6I3LC55_9FLAO</name>
<dbReference type="OrthoDB" id="1376970at2"/>
<keyword evidence="3" id="KW-1185">Reference proteome</keyword>
<keyword evidence="1" id="KW-0812">Transmembrane</keyword>
<gene>
    <name evidence="2" type="ORF">GJV76_02630</name>
</gene>
<dbReference type="RefSeq" id="WP_155091092.1">
    <property type="nucleotide sequence ID" value="NZ_CP102754.1"/>
</dbReference>
<protein>
    <submittedName>
        <fullName evidence="2">Uncharacterized protein</fullName>
    </submittedName>
</protein>
<keyword evidence="1" id="KW-1133">Transmembrane helix</keyword>
<evidence type="ECO:0000256" key="1">
    <source>
        <dbReference type="SAM" id="Phobius"/>
    </source>
</evidence>
<organism evidence="2 3">
    <name type="scientific">Myroides albus</name>
    <dbReference type="NCBI Taxonomy" id="2562892"/>
    <lineage>
        <taxon>Bacteria</taxon>
        <taxon>Pseudomonadati</taxon>
        <taxon>Bacteroidota</taxon>
        <taxon>Flavobacteriia</taxon>
        <taxon>Flavobacteriales</taxon>
        <taxon>Flavobacteriaceae</taxon>
        <taxon>Myroides</taxon>
    </lineage>
</organism>
<evidence type="ECO:0000313" key="3">
    <source>
        <dbReference type="Proteomes" id="UP000438760"/>
    </source>
</evidence>
<dbReference type="EMBL" id="WMJX01000003">
    <property type="protein sequence ID" value="MTG97039.1"/>
    <property type="molecule type" value="Genomic_DNA"/>
</dbReference>
<dbReference type="AlphaFoldDB" id="A0A6I3LC55"/>
<proteinExistence type="predicted"/>
<reference evidence="2 3" key="1">
    <citation type="submission" date="2019-11" db="EMBL/GenBank/DDBJ databases">
        <title>Genome of Strain BIT-d1.</title>
        <authorList>
            <person name="Yang Y."/>
        </authorList>
    </citation>
    <scope>NUCLEOTIDE SEQUENCE [LARGE SCALE GENOMIC DNA]</scope>
    <source>
        <strain evidence="2 3">BIT-d1</strain>
    </source>
</reference>
<accession>A0A6I3LC55</accession>
<comment type="caution">
    <text evidence="2">The sequence shown here is derived from an EMBL/GenBank/DDBJ whole genome shotgun (WGS) entry which is preliminary data.</text>
</comment>
<feature type="transmembrane region" description="Helical" evidence="1">
    <location>
        <begin position="12"/>
        <end position="37"/>
    </location>
</feature>
<dbReference type="Proteomes" id="UP000438760">
    <property type="component" value="Unassembled WGS sequence"/>
</dbReference>
<sequence length="71" mass="8600">MLKNKFEQKSLLQRFLFLFGFCFFLLYVGLGITLIVWKDMPIALEYNNRMLFGILLIVYGVFRFIRLRQEN</sequence>
<evidence type="ECO:0000313" key="2">
    <source>
        <dbReference type="EMBL" id="MTG97039.1"/>
    </source>
</evidence>
<feature type="transmembrane region" description="Helical" evidence="1">
    <location>
        <begin position="49"/>
        <end position="65"/>
    </location>
</feature>
<keyword evidence="1" id="KW-0472">Membrane</keyword>